<comment type="caution">
    <text evidence="2">The sequence shown here is derived from an EMBL/GenBank/DDBJ whole genome shotgun (WGS) entry which is preliminary data.</text>
</comment>
<name>A0A9D1NZM2_9FIRM</name>
<keyword evidence="1" id="KW-1133">Transmembrane helix</keyword>
<feature type="transmembrane region" description="Helical" evidence="1">
    <location>
        <begin position="150"/>
        <end position="172"/>
    </location>
</feature>
<dbReference type="AlphaFoldDB" id="A0A9D1NZM2"/>
<keyword evidence="1" id="KW-0812">Transmembrane</keyword>
<dbReference type="EMBL" id="DVOS01000070">
    <property type="protein sequence ID" value="HIV23973.1"/>
    <property type="molecule type" value="Genomic_DNA"/>
</dbReference>
<dbReference type="InterPro" id="IPR005325">
    <property type="entry name" value="DUF308_memb"/>
</dbReference>
<sequence>MEGNGFRKSLIILSVCYVIAGIILIFWPDMSMALFCSALGVGMLVLGITHVILYFTKDHMLNIMQMDLVTGVVCGAFGAFLLLHPEFVETVMPFAVGILLLIGGIVKLQNAIDMKRLGFLRWKVVLFFALLLFLMGGLLIYNPFEGRGLLVYIGVSLILDGMVSIVCMLCIAHRMKRRAREIQPVEAEEVHDGSVVDMPPVPGKAAEWEKK</sequence>
<evidence type="ECO:0000313" key="3">
    <source>
        <dbReference type="Proteomes" id="UP000886889"/>
    </source>
</evidence>
<feature type="transmembrane region" description="Helical" evidence="1">
    <location>
        <begin position="68"/>
        <end position="85"/>
    </location>
</feature>
<dbReference type="Pfam" id="PF03729">
    <property type="entry name" value="DUF308"/>
    <property type="match status" value="1"/>
</dbReference>
<proteinExistence type="predicted"/>
<accession>A0A9D1NZM2</accession>
<organism evidence="2 3">
    <name type="scientific">Candidatus Merdiplasma excrementigallinarum</name>
    <dbReference type="NCBI Taxonomy" id="2840864"/>
    <lineage>
        <taxon>Bacteria</taxon>
        <taxon>Bacillati</taxon>
        <taxon>Bacillota</taxon>
        <taxon>Clostridia</taxon>
        <taxon>Lachnospirales</taxon>
        <taxon>Lachnospiraceae</taxon>
        <taxon>Lachnospiraceae incertae sedis</taxon>
        <taxon>Candidatus Merdiplasma</taxon>
    </lineage>
</organism>
<feature type="transmembrane region" description="Helical" evidence="1">
    <location>
        <begin position="124"/>
        <end position="144"/>
    </location>
</feature>
<gene>
    <name evidence="2" type="ORF">IAC80_08575</name>
</gene>
<dbReference type="PANTHER" id="PTHR34989:SF1">
    <property type="entry name" value="PROTEIN HDED"/>
    <property type="match status" value="1"/>
</dbReference>
<reference evidence="2" key="1">
    <citation type="submission" date="2020-10" db="EMBL/GenBank/DDBJ databases">
        <authorList>
            <person name="Gilroy R."/>
        </authorList>
    </citation>
    <scope>NUCLEOTIDE SEQUENCE</scope>
    <source>
        <strain evidence="2">ChiBcec6-7307</strain>
    </source>
</reference>
<feature type="transmembrane region" description="Helical" evidence="1">
    <location>
        <begin position="9"/>
        <end position="26"/>
    </location>
</feature>
<feature type="transmembrane region" description="Helical" evidence="1">
    <location>
        <begin position="91"/>
        <end position="112"/>
    </location>
</feature>
<dbReference type="PANTHER" id="PTHR34989">
    <property type="entry name" value="PROTEIN HDED"/>
    <property type="match status" value="1"/>
</dbReference>
<evidence type="ECO:0000256" key="1">
    <source>
        <dbReference type="SAM" id="Phobius"/>
    </source>
</evidence>
<keyword evidence="1" id="KW-0472">Membrane</keyword>
<reference evidence="2" key="2">
    <citation type="journal article" date="2021" name="PeerJ">
        <title>Extensive microbial diversity within the chicken gut microbiome revealed by metagenomics and culture.</title>
        <authorList>
            <person name="Gilroy R."/>
            <person name="Ravi A."/>
            <person name="Getino M."/>
            <person name="Pursley I."/>
            <person name="Horton D.L."/>
            <person name="Alikhan N.F."/>
            <person name="Baker D."/>
            <person name="Gharbi K."/>
            <person name="Hall N."/>
            <person name="Watson M."/>
            <person name="Adriaenssens E.M."/>
            <person name="Foster-Nyarko E."/>
            <person name="Jarju S."/>
            <person name="Secka A."/>
            <person name="Antonio M."/>
            <person name="Oren A."/>
            <person name="Chaudhuri R.R."/>
            <person name="La Ragione R."/>
            <person name="Hildebrand F."/>
            <person name="Pallen M.J."/>
        </authorList>
    </citation>
    <scope>NUCLEOTIDE SEQUENCE</scope>
    <source>
        <strain evidence="2">ChiBcec6-7307</strain>
    </source>
</reference>
<evidence type="ECO:0000313" key="2">
    <source>
        <dbReference type="EMBL" id="HIV23973.1"/>
    </source>
</evidence>
<protein>
    <submittedName>
        <fullName evidence="2">DUF308 domain-containing protein</fullName>
    </submittedName>
</protein>
<dbReference type="InterPro" id="IPR052712">
    <property type="entry name" value="Acid_resist_chaperone_HdeD"/>
</dbReference>
<dbReference type="GO" id="GO:0005886">
    <property type="term" value="C:plasma membrane"/>
    <property type="evidence" value="ECO:0007669"/>
    <property type="project" value="TreeGrafter"/>
</dbReference>
<dbReference type="Proteomes" id="UP000886889">
    <property type="component" value="Unassembled WGS sequence"/>
</dbReference>
<feature type="transmembrane region" description="Helical" evidence="1">
    <location>
        <begin position="32"/>
        <end position="56"/>
    </location>
</feature>